<proteinExistence type="predicted"/>
<protein>
    <submittedName>
        <fullName evidence="2">Uncharacterized protein</fullName>
    </submittedName>
</protein>
<feature type="compositionally biased region" description="Low complexity" evidence="1">
    <location>
        <begin position="440"/>
        <end position="450"/>
    </location>
</feature>
<dbReference type="AlphaFoldDB" id="A0A3N2PSG6"/>
<feature type="compositionally biased region" description="Low complexity" evidence="1">
    <location>
        <begin position="109"/>
        <end position="123"/>
    </location>
</feature>
<feature type="compositionally biased region" description="Basic and acidic residues" evidence="1">
    <location>
        <begin position="124"/>
        <end position="135"/>
    </location>
</feature>
<dbReference type="PANTHER" id="PTHR38698">
    <property type="entry name" value="EXPRESSED PROTEIN"/>
    <property type="match status" value="1"/>
</dbReference>
<sequence length="566" mass="61886">MDSLDQTRTSSSFLLRHSTVRPVRHISSTDAPEILFQHTLESPTLAILIDCDLPNVPRDVQRHPPTLTTYLPVMPGSDNLSPPKRVGTADPGAHDLAESSESDDHFSDAQSAPLSPATSPTPRTRVEKVDNDPSHGEVPGTEAYRKREEDAVPDEIAVVGDKTSESSAADGNQTPRGNNVIPKTVIEESTGNTGDHSEEYKEKRKADADADLVLKSDGEAKGEAASETAASSMPELTIAASSPPGEGEESEEVQPSLALQDTKPSSVQEDEETPVTEEDEEEFGDDFDDFEEGGDDADFDDFDEGFEQPMTEGPPTPMPSQGFAPTTLPFPVPYINDLDADELYTAVDPCLNALFPPEELDLPALPPLPKENHFFLTNRSASLWNQLVAPPPLSPPDWIRSRIRRLFLVSLGVPVDLDEILPASKQKKLVLPSSVHRKTSTGSLGTSSDSRPVSRLRQSEANASSTSLDSHGNLKSSSKTRRRGLPPLPNLDLVAARQLATTTDEALNGMTDHELKNHVQKLEDTERIAKEVLEYWRKRTDEKIGDREAFEGVIENLVKHARKVRK</sequence>
<feature type="compositionally biased region" description="Basic and acidic residues" evidence="1">
    <location>
        <begin position="92"/>
        <end position="107"/>
    </location>
</feature>
<feature type="compositionally biased region" description="Basic and acidic residues" evidence="1">
    <location>
        <begin position="195"/>
        <end position="224"/>
    </location>
</feature>
<dbReference type="InterPro" id="IPR031355">
    <property type="entry name" value="YBL010C/LAA2-like"/>
</dbReference>
<keyword evidence="3" id="KW-1185">Reference proteome</keyword>
<feature type="compositionally biased region" description="Acidic residues" evidence="1">
    <location>
        <begin position="268"/>
        <end position="306"/>
    </location>
</feature>
<dbReference type="RefSeq" id="XP_028465251.1">
    <property type="nucleotide sequence ID" value="XM_028612242.1"/>
</dbReference>
<dbReference type="GeneID" id="39580720"/>
<dbReference type="Pfam" id="PF17104">
    <property type="entry name" value="YBL010C_LAA2"/>
    <property type="match status" value="1"/>
</dbReference>
<feature type="compositionally biased region" description="Polar residues" evidence="1">
    <location>
        <begin position="459"/>
        <end position="477"/>
    </location>
</feature>
<organism evidence="2 3">
    <name type="scientific">Sodiomyces alkalinus (strain CBS 110278 / VKM F-3762 / F11)</name>
    <name type="common">Alkaliphilic filamentous fungus</name>
    <dbReference type="NCBI Taxonomy" id="1314773"/>
    <lineage>
        <taxon>Eukaryota</taxon>
        <taxon>Fungi</taxon>
        <taxon>Dikarya</taxon>
        <taxon>Ascomycota</taxon>
        <taxon>Pezizomycotina</taxon>
        <taxon>Sordariomycetes</taxon>
        <taxon>Hypocreomycetidae</taxon>
        <taxon>Glomerellales</taxon>
        <taxon>Plectosphaerellaceae</taxon>
        <taxon>Sodiomyces</taxon>
    </lineage>
</organism>
<reference evidence="2 3" key="1">
    <citation type="journal article" date="2018" name="Mol. Ecol.">
        <title>The obligate alkalophilic soda-lake fungus Sodiomyces alkalinus has shifted to a protein diet.</title>
        <authorList>
            <person name="Grum-Grzhimaylo A.A."/>
            <person name="Falkoski D.L."/>
            <person name="van den Heuvel J."/>
            <person name="Valero-Jimenez C.A."/>
            <person name="Min B."/>
            <person name="Choi I.G."/>
            <person name="Lipzen A."/>
            <person name="Daum C.G."/>
            <person name="Aanen D.K."/>
            <person name="Tsang A."/>
            <person name="Henrissat B."/>
            <person name="Bilanenko E.N."/>
            <person name="de Vries R.P."/>
            <person name="van Kan J.A.L."/>
            <person name="Grigoriev I.V."/>
            <person name="Debets A.J.M."/>
        </authorList>
    </citation>
    <scope>NUCLEOTIDE SEQUENCE [LARGE SCALE GENOMIC DNA]</scope>
    <source>
        <strain evidence="2 3">F11</strain>
    </source>
</reference>
<evidence type="ECO:0000313" key="2">
    <source>
        <dbReference type="EMBL" id="ROT37445.1"/>
    </source>
</evidence>
<name>A0A3N2PSG6_SODAK</name>
<dbReference type="STRING" id="1314773.A0A3N2PSG6"/>
<dbReference type="Proteomes" id="UP000272025">
    <property type="component" value="Unassembled WGS sequence"/>
</dbReference>
<gene>
    <name evidence="2" type="ORF">SODALDRAFT_334545</name>
</gene>
<dbReference type="EMBL" id="ML119057">
    <property type="protein sequence ID" value="ROT37445.1"/>
    <property type="molecule type" value="Genomic_DNA"/>
</dbReference>
<dbReference type="PANTHER" id="PTHR38698:SF1">
    <property type="entry name" value="FUNGAL PROTEIN"/>
    <property type="match status" value="1"/>
</dbReference>
<feature type="compositionally biased region" description="Polar residues" evidence="1">
    <location>
        <begin position="257"/>
        <end position="267"/>
    </location>
</feature>
<evidence type="ECO:0000256" key="1">
    <source>
        <dbReference type="SAM" id="MobiDB-lite"/>
    </source>
</evidence>
<feature type="region of interest" description="Disordered" evidence="1">
    <location>
        <begin position="432"/>
        <end position="491"/>
    </location>
</feature>
<dbReference type="OrthoDB" id="5378975at2759"/>
<feature type="region of interest" description="Disordered" evidence="1">
    <location>
        <begin position="63"/>
        <end position="325"/>
    </location>
</feature>
<accession>A0A3N2PSG6</accession>
<evidence type="ECO:0000313" key="3">
    <source>
        <dbReference type="Proteomes" id="UP000272025"/>
    </source>
</evidence>
<feature type="compositionally biased region" description="Polar residues" evidence="1">
    <location>
        <begin position="165"/>
        <end position="177"/>
    </location>
</feature>